<accession>A0A3N1XR06</accession>
<evidence type="ECO:0000313" key="2">
    <source>
        <dbReference type="Proteomes" id="UP000273083"/>
    </source>
</evidence>
<protein>
    <recommendedName>
        <fullName evidence="3">ATPase</fullName>
    </recommendedName>
</protein>
<proteinExistence type="predicted"/>
<name>A0A3N1XR06_9FIRM</name>
<organism evidence="1 2">
    <name type="scientific">Mobilisporobacter senegalensis</name>
    <dbReference type="NCBI Taxonomy" id="1329262"/>
    <lineage>
        <taxon>Bacteria</taxon>
        <taxon>Bacillati</taxon>
        <taxon>Bacillota</taxon>
        <taxon>Clostridia</taxon>
        <taxon>Lachnospirales</taxon>
        <taxon>Lachnospiraceae</taxon>
        <taxon>Mobilisporobacter</taxon>
    </lineage>
</organism>
<reference evidence="1 2" key="1">
    <citation type="submission" date="2018-11" db="EMBL/GenBank/DDBJ databases">
        <title>Genomic Encyclopedia of Type Strains, Phase IV (KMG-IV): sequencing the most valuable type-strain genomes for metagenomic binning, comparative biology and taxonomic classification.</title>
        <authorList>
            <person name="Goeker M."/>
        </authorList>
    </citation>
    <scope>NUCLEOTIDE SEQUENCE [LARGE SCALE GENOMIC DNA]</scope>
    <source>
        <strain evidence="1 2">DSM 26537</strain>
    </source>
</reference>
<dbReference type="AlphaFoldDB" id="A0A3N1XR06"/>
<evidence type="ECO:0008006" key="3">
    <source>
        <dbReference type="Google" id="ProtNLM"/>
    </source>
</evidence>
<dbReference type="Proteomes" id="UP000273083">
    <property type="component" value="Unassembled WGS sequence"/>
</dbReference>
<dbReference type="OrthoDB" id="9781752at2"/>
<dbReference type="EMBL" id="RJVG01000003">
    <property type="protein sequence ID" value="ROR29103.1"/>
    <property type="molecule type" value="Genomic_DNA"/>
</dbReference>
<keyword evidence="2" id="KW-1185">Reference proteome</keyword>
<evidence type="ECO:0000313" key="1">
    <source>
        <dbReference type="EMBL" id="ROR29103.1"/>
    </source>
</evidence>
<dbReference type="InterPro" id="IPR027417">
    <property type="entry name" value="P-loop_NTPase"/>
</dbReference>
<comment type="caution">
    <text evidence="1">The sequence shown here is derived from an EMBL/GenBank/DDBJ whole genome shotgun (WGS) entry which is preliminary data.</text>
</comment>
<gene>
    <name evidence="1" type="ORF">EDD66_10338</name>
</gene>
<dbReference type="SUPFAM" id="SSF52540">
    <property type="entry name" value="P-loop containing nucleoside triphosphate hydrolases"/>
    <property type="match status" value="2"/>
</dbReference>
<dbReference type="RefSeq" id="WP_123608565.1">
    <property type="nucleotide sequence ID" value="NZ_RJVG01000003.1"/>
</dbReference>
<sequence length="354" mass="40285">MTEKHVFAGNNTSKGFFSYFDYLINPYAADRIYILKGGPGVGKSSFMKKIGESMWKKKHPVEYIHCSSDNDSLDGVIISDLKVIFVDGTAPHTIDPVLPGAVDEIVNLGIYLDNKDLQAHKDEIVQINKTKSQLYKSAYTYLKGAGLILDEINSIYDRYTDDQEFSVVCEEVLDKIFTDKSSTMGPGKVRKLFSEAYTANGYINHTDSLCEGNKVWAIVGENVNYASKLLDRILNEALRKGYFVEAFYMPLHPEKLQHLLIPELNLFLKTADSHIDSNYDEVINLHPFLDIDTIITFNSDIANNFLMFNMLVNNGLERLEKSKKEHEKLEAIYKNAMNFKGVDECYDKIMSQYI</sequence>